<name>A0A6B2KYL2_9EUKA</name>
<protein>
    <submittedName>
        <fullName evidence="3">Uncharacterized protein</fullName>
    </submittedName>
</protein>
<feature type="region of interest" description="Disordered" evidence="2">
    <location>
        <begin position="694"/>
        <end position="720"/>
    </location>
</feature>
<proteinExistence type="predicted"/>
<dbReference type="AlphaFoldDB" id="A0A6B2KYL2"/>
<sequence>MTSRRPSIVVIEKEKKTEYWKDVEKKASEQGAKLSGDDFNSVISRAMSLGIVGDKKQRESLSGPHSNELLEQLQRTMERRLLELSGGKVVNLEQFGPTSSAIEKIICLEKALSSIESRKNKEEEEEKKRVQNKITELEQSLRSLESQKQQQREQNRRTMKLEIANLKEMMEKVQKDKNNETQAQTEAKALATKMSRLEQALRLMNDERKKGSVEDKDTLLLKRKLALFEQKLQEMEAEKKMKEEQDQGGALRDKLLIMEDKLAKMEKRKSVSMSLQMQQKMEAVEKQLAILRNERGGGHSDQTNQKIAQKMSLLEKQLQAMATQKVTPQMIQDEETVAMRDHIKKLEESILLQERRMEDQRQKLEEDRRRNYEKRLAEEETFRQQARQKEEELIKRIAMMESRLKQGIPAGDGKGGAISPDFTQKFSEMEKRLEETQKQLAEELKFTSHILANKPKEGPELDAWNKDMQIAILMKTNEEMLKKLNQTTEEMEKKMKALEGRVVVGGGPASTAKSGLTFAEINAKLAEIQAKIMAPDIDERESETLNIEYEKLITELESTDEYKKEQEEIKEKWKRENLAPNKEAFDKVLANLKAMPDQKLTAVFKRKPELRFILRTSEQLLKAHVNDFKQVSTQNLLLIEARALYHIMPTFRRDQEQQLQFVDQLRQKIEQEQAKPPKPAAPPIEPKKKVVIKAKKGGGGGGGGGNGFLDELLAKRKRKE</sequence>
<evidence type="ECO:0000313" key="3">
    <source>
        <dbReference type="EMBL" id="NDV29806.1"/>
    </source>
</evidence>
<feature type="coiled-coil region" evidence="1">
    <location>
        <begin position="274"/>
        <end position="403"/>
    </location>
</feature>
<evidence type="ECO:0000256" key="2">
    <source>
        <dbReference type="SAM" id="MobiDB-lite"/>
    </source>
</evidence>
<keyword evidence="1" id="KW-0175">Coiled coil</keyword>
<reference evidence="3" key="1">
    <citation type="journal article" date="2020" name="J. Eukaryot. Microbiol.">
        <title>De novo Sequencing, Assembly and Annotation of the Transcriptome for the Free-Living Testate Amoeba Arcella intermedia.</title>
        <authorList>
            <person name="Ribeiro G.M."/>
            <person name="Porfirio-Sousa A.L."/>
            <person name="Maurer-Alcala X.X."/>
            <person name="Katz L.A."/>
            <person name="Lahr D.J.G."/>
        </authorList>
    </citation>
    <scope>NUCLEOTIDE SEQUENCE</scope>
</reference>
<feature type="compositionally biased region" description="Gly residues" evidence="2">
    <location>
        <begin position="697"/>
        <end position="707"/>
    </location>
</feature>
<organism evidence="3">
    <name type="scientific">Arcella intermedia</name>
    <dbReference type="NCBI Taxonomy" id="1963864"/>
    <lineage>
        <taxon>Eukaryota</taxon>
        <taxon>Amoebozoa</taxon>
        <taxon>Tubulinea</taxon>
        <taxon>Elardia</taxon>
        <taxon>Arcellinida</taxon>
        <taxon>Sphaerothecina</taxon>
        <taxon>Arcellidae</taxon>
        <taxon>Arcella</taxon>
    </lineage>
</organism>
<accession>A0A6B2KYL2</accession>
<dbReference type="EMBL" id="GIBP01000837">
    <property type="protein sequence ID" value="NDV29806.1"/>
    <property type="molecule type" value="Transcribed_RNA"/>
</dbReference>
<evidence type="ECO:0000256" key="1">
    <source>
        <dbReference type="SAM" id="Coils"/>
    </source>
</evidence>
<feature type="coiled-coil region" evidence="1">
    <location>
        <begin position="470"/>
        <end position="501"/>
    </location>
</feature>
<feature type="coiled-coil region" evidence="1">
    <location>
        <begin position="105"/>
        <end position="247"/>
    </location>
</feature>